<keyword evidence="2" id="KW-0902">Two-component regulatory system</keyword>
<dbReference type="InterPro" id="IPR011006">
    <property type="entry name" value="CheY-like_superfamily"/>
</dbReference>
<evidence type="ECO:0000256" key="4">
    <source>
        <dbReference type="ARBA" id="ARBA00023125"/>
    </source>
</evidence>
<feature type="modified residue" description="4-aspartylphosphate" evidence="6">
    <location>
        <position position="57"/>
    </location>
</feature>
<evidence type="ECO:0000256" key="1">
    <source>
        <dbReference type="ARBA" id="ARBA00022553"/>
    </source>
</evidence>
<comment type="caution">
    <text evidence="10">The sequence shown here is derived from an EMBL/GenBank/DDBJ whole genome shotgun (WGS) entry which is preliminary data.</text>
</comment>
<dbReference type="Gene3D" id="6.10.250.690">
    <property type="match status" value="1"/>
</dbReference>
<dbReference type="Pfam" id="PF00072">
    <property type="entry name" value="Response_reg"/>
    <property type="match status" value="1"/>
</dbReference>
<dbReference type="Gene3D" id="3.40.50.2300">
    <property type="match status" value="1"/>
</dbReference>
<dbReference type="InterPro" id="IPR001867">
    <property type="entry name" value="OmpR/PhoB-type_DNA-bd"/>
</dbReference>
<name>A0ABT6VRX4_9GAMM</name>
<evidence type="ECO:0000313" key="11">
    <source>
        <dbReference type="Proteomes" id="UP001244242"/>
    </source>
</evidence>
<dbReference type="SMART" id="SM00448">
    <property type="entry name" value="REC"/>
    <property type="match status" value="1"/>
</dbReference>
<accession>A0ABT6VRX4</accession>
<evidence type="ECO:0000256" key="6">
    <source>
        <dbReference type="PROSITE-ProRule" id="PRU00169"/>
    </source>
</evidence>
<keyword evidence="11" id="KW-1185">Reference proteome</keyword>
<dbReference type="PROSITE" id="PS50110">
    <property type="entry name" value="RESPONSE_REGULATORY"/>
    <property type="match status" value="1"/>
</dbReference>
<dbReference type="SMART" id="SM00862">
    <property type="entry name" value="Trans_reg_C"/>
    <property type="match status" value="1"/>
</dbReference>
<reference evidence="10 11" key="1">
    <citation type="submission" date="2023-04" db="EMBL/GenBank/DDBJ databases">
        <title>Halomonas strains isolated from rhizosphere soil.</title>
        <authorList>
            <person name="Xu L."/>
            <person name="Sun J.-Q."/>
        </authorList>
    </citation>
    <scope>NUCLEOTIDE SEQUENCE [LARGE SCALE GENOMIC DNA]</scope>
    <source>
        <strain evidence="10 11">LN1S58</strain>
    </source>
</reference>
<evidence type="ECO:0000256" key="5">
    <source>
        <dbReference type="ARBA" id="ARBA00023163"/>
    </source>
</evidence>
<sequence>MSYRILCVEDNPEIGRLLTESLVAADYACDWVRDGEAALALLGAEAAGVRYDLVTLDLMLPGMDGLEVCRRLRRQDNQTPVLMVTAKAAIRDVVVGLEIGADDYVTKPFAMPILLARVQALLRRGQRQAPSDDGIVGTPPLVCGPLVIDADQHRVLLDDTPLQLTGKEFALLSLFARHPGRSFSRGELLDHVWGEEFDGYDHTVNTHINRLRNKIEADPARPRFIQTVWGVGYRFSETPDGNRPASAGSGGERP</sequence>
<proteinExistence type="predicted"/>
<keyword evidence="5" id="KW-0804">Transcription</keyword>
<evidence type="ECO:0000259" key="9">
    <source>
        <dbReference type="PROSITE" id="PS51755"/>
    </source>
</evidence>
<dbReference type="CDD" id="cd00383">
    <property type="entry name" value="trans_reg_C"/>
    <property type="match status" value="1"/>
</dbReference>
<dbReference type="EMBL" id="JASCQO010000049">
    <property type="protein sequence ID" value="MDI5935748.1"/>
    <property type="molecule type" value="Genomic_DNA"/>
</dbReference>
<dbReference type="InterPro" id="IPR001789">
    <property type="entry name" value="Sig_transdc_resp-reg_receiver"/>
</dbReference>
<dbReference type="Gene3D" id="1.10.10.10">
    <property type="entry name" value="Winged helix-like DNA-binding domain superfamily/Winged helix DNA-binding domain"/>
    <property type="match status" value="1"/>
</dbReference>
<dbReference type="Proteomes" id="UP001244242">
    <property type="component" value="Unassembled WGS sequence"/>
</dbReference>
<dbReference type="InterPro" id="IPR016032">
    <property type="entry name" value="Sig_transdc_resp-reg_C-effctor"/>
</dbReference>
<evidence type="ECO:0000256" key="7">
    <source>
        <dbReference type="PROSITE-ProRule" id="PRU01091"/>
    </source>
</evidence>
<evidence type="ECO:0000259" key="8">
    <source>
        <dbReference type="PROSITE" id="PS50110"/>
    </source>
</evidence>
<feature type="DNA-binding region" description="OmpR/PhoB-type" evidence="7">
    <location>
        <begin position="138"/>
        <end position="237"/>
    </location>
</feature>
<keyword evidence="4 7" id="KW-0238">DNA-binding</keyword>
<feature type="domain" description="Response regulatory" evidence="8">
    <location>
        <begin position="4"/>
        <end position="122"/>
    </location>
</feature>
<feature type="domain" description="OmpR/PhoB-type" evidence="9">
    <location>
        <begin position="138"/>
        <end position="237"/>
    </location>
</feature>
<dbReference type="Pfam" id="PF00486">
    <property type="entry name" value="Trans_reg_C"/>
    <property type="match status" value="1"/>
</dbReference>
<dbReference type="PANTHER" id="PTHR48111:SF1">
    <property type="entry name" value="TWO-COMPONENT RESPONSE REGULATOR ORR33"/>
    <property type="match status" value="1"/>
</dbReference>
<dbReference type="PANTHER" id="PTHR48111">
    <property type="entry name" value="REGULATOR OF RPOS"/>
    <property type="match status" value="1"/>
</dbReference>
<evidence type="ECO:0000256" key="3">
    <source>
        <dbReference type="ARBA" id="ARBA00023015"/>
    </source>
</evidence>
<dbReference type="RefSeq" id="WP_282723175.1">
    <property type="nucleotide sequence ID" value="NZ_JASCQO010000049.1"/>
</dbReference>
<dbReference type="PROSITE" id="PS51755">
    <property type="entry name" value="OMPR_PHOB"/>
    <property type="match status" value="1"/>
</dbReference>
<dbReference type="SUPFAM" id="SSF52172">
    <property type="entry name" value="CheY-like"/>
    <property type="match status" value="1"/>
</dbReference>
<dbReference type="InterPro" id="IPR039420">
    <property type="entry name" value="WalR-like"/>
</dbReference>
<gene>
    <name evidence="10" type="ORF">QLQ84_18305</name>
</gene>
<keyword evidence="1 6" id="KW-0597">Phosphoprotein</keyword>
<dbReference type="InterPro" id="IPR036388">
    <property type="entry name" value="WH-like_DNA-bd_sf"/>
</dbReference>
<keyword evidence="3" id="KW-0805">Transcription regulation</keyword>
<dbReference type="SUPFAM" id="SSF46894">
    <property type="entry name" value="C-terminal effector domain of the bipartite response regulators"/>
    <property type="match status" value="1"/>
</dbReference>
<protein>
    <submittedName>
        <fullName evidence="10">Response regulator transcription factor</fullName>
    </submittedName>
</protein>
<evidence type="ECO:0000313" key="10">
    <source>
        <dbReference type="EMBL" id="MDI5935748.1"/>
    </source>
</evidence>
<organism evidence="10 11">
    <name type="scientific">Halomonas kalidii</name>
    <dbReference type="NCBI Taxonomy" id="3043293"/>
    <lineage>
        <taxon>Bacteria</taxon>
        <taxon>Pseudomonadati</taxon>
        <taxon>Pseudomonadota</taxon>
        <taxon>Gammaproteobacteria</taxon>
        <taxon>Oceanospirillales</taxon>
        <taxon>Halomonadaceae</taxon>
        <taxon>Halomonas</taxon>
    </lineage>
</organism>
<evidence type="ECO:0000256" key="2">
    <source>
        <dbReference type="ARBA" id="ARBA00023012"/>
    </source>
</evidence>